<dbReference type="Proteomes" id="UP000002724">
    <property type="component" value="Chromosome"/>
</dbReference>
<proteinExistence type="predicted"/>
<dbReference type="OrthoDB" id="3690532at2"/>
<dbReference type="RefSeq" id="WP_012506926.1">
    <property type="nucleotide sequence ID" value="NC_011060.1"/>
</dbReference>
<dbReference type="EMBL" id="CP001110">
    <property type="protein sequence ID" value="ACF42428.1"/>
    <property type="molecule type" value="Genomic_DNA"/>
</dbReference>
<sequence>MIVSYRISFPEPLILPSAASLRIEIRDTSLIDAPSVTLAVTLYHADQLANRAFIIGTVELPEQISPKAAITLWAHLSLSGEVRVNKEDFITTSAYPIMKTDEHGQVVVAMQPVDSSARAT</sequence>
<protein>
    <recommendedName>
        <fullName evidence="3">Lipoprotein</fullName>
    </recommendedName>
</protein>
<evidence type="ECO:0000313" key="2">
    <source>
        <dbReference type="Proteomes" id="UP000002724"/>
    </source>
</evidence>
<dbReference type="KEGG" id="pph:Ppha_0072"/>
<evidence type="ECO:0008006" key="3">
    <source>
        <dbReference type="Google" id="ProtNLM"/>
    </source>
</evidence>
<name>B4SAQ9_PELPB</name>
<dbReference type="Pfam" id="PF09619">
    <property type="entry name" value="YscW"/>
    <property type="match status" value="1"/>
</dbReference>
<keyword evidence="2" id="KW-1185">Reference proteome</keyword>
<dbReference type="eggNOG" id="COG3126">
    <property type="taxonomic scope" value="Bacteria"/>
</dbReference>
<accession>B4SAQ9</accession>
<organism evidence="1 2">
    <name type="scientific">Pelodictyon phaeoclathratiforme (strain DSM 5477 / BU-1)</name>
    <dbReference type="NCBI Taxonomy" id="324925"/>
    <lineage>
        <taxon>Bacteria</taxon>
        <taxon>Pseudomonadati</taxon>
        <taxon>Chlorobiota</taxon>
        <taxon>Chlorobiia</taxon>
        <taxon>Chlorobiales</taxon>
        <taxon>Chlorobiaceae</taxon>
        <taxon>Chlorobium/Pelodictyon group</taxon>
        <taxon>Pelodictyon</taxon>
    </lineage>
</organism>
<dbReference type="STRING" id="324925.Ppha_0072"/>
<evidence type="ECO:0000313" key="1">
    <source>
        <dbReference type="EMBL" id="ACF42428.1"/>
    </source>
</evidence>
<dbReference type="AlphaFoldDB" id="B4SAQ9"/>
<dbReference type="InterPro" id="IPR039366">
    <property type="entry name" value="Pilotin"/>
</dbReference>
<dbReference type="HOGENOM" id="CLU_2104622_0_0_10"/>
<gene>
    <name evidence="1" type="ordered locus">Ppha_0072</name>
</gene>
<reference evidence="1 2" key="1">
    <citation type="submission" date="2008-06" db="EMBL/GenBank/DDBJ databases">
        <title>Complete sequence of Pelodictyon phaeoclathratiforme BU-1.</title>
        <authorList>
            <consortium name="US DOE Joint Genome Institute"/>
            <person name="Lucas S."/>
            <person name="Copeland A."/>
            <person name="Lapidus A."/>
            <person name="Glavina del Rio T."/>
            <person name="Dalin E."/>
            <person name="Tice H."/>
            <person name="Bruce D."/>
            <person name="Goodwin L."/>
            <person name="Pitluck S."/>
            <person name="Schmutz J."/>
            <person name="Larimer F."/>
            <person name="Land M."/>
            <person name="Hauser L."/>
            <person name="Kyrpides N."/>
            <person name="Mikhailova N."/>
            <person name="Liu Z."/>
            <person name="Li T."/>
            <person name="Zhao F."/>
            <person name="Overmann J."/>
            <person name="Bryant D.A."/>
            <person name="Richardson P."/>
        </authorList>
    </citation>
    <scope>NUCLEOTIDE SEQUENCE [LARGE SCALE GENOMIC DNA]</scope>
    <source>
        <strain evidence="2">DSM 5477 / BU-1</strain>
    </source>
</reference>